<dbReference type="EC" id="5.4.99.12" evidence="4"/>
<dbReference type="PANTHER" id="PTHR11142:SF0">
    <property type="entry name" value="TRNA PSEUDOURIDINE SYNTHASE-LIKE 1"/>
    <property type="match status" value="1"/>
</dbReference>
<name>A0A916J967_9BACT</name>
<evidence type="ECO:0000256" key="1">
    <source>
        <dbReference type="ARBA" id="ARBA00009375"/>
    </source>
</evidence>
<dbReference type="SUPFAM" id="SSF55120">
    <property type="entry name" value="Pseudouridine synthase"/>
    <property type="match status" value="1"/>
</dbReference>
<evidence type="ECO:0000313" key="10">
    <source>
        <dbReference type="Proteomes" id="UP000680038"/>
    </source>
</evidence>
<feature type="domain" description="Pseudouridine synthase I TruA alpha/beta" evidence="8">
    <location>
        <begin position="8"/>
        <end position="99"/>
    </location>
</feature>
<proteinExistence type="inferred from homology"/>
<comment type="caution">
    <text evidence="4">Lacks conserved residue(s) required for the propagation of feature annotation.</text>
</comment>
<dbReference type="GO" id="GO:0003723">
    <property type="term" value="F:RNA binding"/>
    <property type="evidence" value="ECO:0007669"/>
    <property type="project" value="InterPro"/>
</dbReference>
<feature type="domain" description="Pseudouridine synthase I TruA alpha/beta" evidence="8">
    <location>
        <begin position="142"/>
        <end position="243"/>
    </location>
</feature>
<evidence type="ECO:0000256" key="4">
    <source>
        <dbReference type="HAMAP-Rule" id="MF_00171"/>
    </source>
</evidence>
<accession>A0A916J967</accession>
<keyword evidence="2 4" id="KW-0819">tRNA processing</keyword>
<evidence type="ECO:0000256" key="3">
    <source>
        <dbReference type="ARBA" id="ARBA00023235"/>
    </source>
</evidence>
<comment type="function">
    <text evidence="4">Formation of pseudouridine at positions 38, 39 and 40 in the anticodon stem and loop of transfer RNAs.</text>
</comment>
<evidence type="ECO:0000313" key="9">
    <source>
        <dbReference type="EMBL" id="CAG4993050.1"/>
    </source>
</evidence>
<dbReference type="NCBIfam" id="TIGR00071">
    <property type="entry name" value="hisT_truA"/>
    <property type="match status" value="1"/>
</dbReference>
<dbReference type="InterPro" id="IPR001406">
    <property type="entry name" value="PsdUridine_synth_TruA"/>
</dbReference>
<comment type="subunit">
    <text evidence="4">Homodimer.</text>
</comment>
<dbReference type="PIRSF" id="PIRSF001430">
    <property type="entry name" value="tRNA_psdUrid_synth"/>
    <property type="match status" value="1"/>
</dbReference>
<dbReference type="InterPro" id="IPR020103">
    <property type="entry name" value="PsdUridine_synth_cat_dom_sf"/>
</dbReference>
<organism evidence="9 10">
    <name type="scientific">Dyadobacter helix</name>
    <dbReference type="NCBI Taxonomy" id="2822344"/>
    <lineage>
        <taxon>Bacteria</taxon>
        <taxon>Pseudomonadati</taxon>
        <taxon>Bacteroidota</taxon>
        <taxon>Cytophagia</taxon>
        <taxon>Cytophagales</taxon>
        <taxon>Spirosomataceae</taxon>
        <taxon>Dyadobacter</taxon>
    </lineage>
</organism>
<dbReference type="PANTHER" id="PTHR11142">
    <property type="entry name" value="PSEUDOURIDYLATE SYNTHASE"/>
    <property type="match status" value="1"/>
</dbReference>
<dbReference type="RefSeq" id="WP_215237784.1">
    <property type="nucleotide sequence ID" value="NZ_CAJRAF010000001.1"/>
</dbReference>
<protein>
    <recommendedName>
        <fullName evidence="4">tRNA pseudouridine synthase A</fullName>
        <ecNumber evidence="4">5.4.99.12</ecNumber>
    </recommendedName>
    <alternativeName>
        <fullName evidence="4">tRNA pseudouridine(38-40) synthase</fullName>
    </alternativeName>
    <alternativeName>
        <fullName evidence="4">tRNA pseudouridylate synthase I</fullName>
    </alternativeName>
    <alternativeName>
        <fullName evidence="4">tRNA-uridine isomerase I</fullName>
    </alternativeName>
</protein>
<dbReference type="Gene3D" id="3.30.70.660">
    <property type="entry name" value="Pseudouridine synthase I, catalytic domain, C-terminal subdomain"/>
    <property type="match status" value="1"/>
</dbReference>
<dbReference type="CDD" id="cd02570">
    <property type="entry name" value="PseudoU_synth_EcTruA"/>
    <property type="match status" value="1"/>
</dbReference>
<feature type="active site" description="Nucleophile" evidence="4 5">
    <location>
        <position position="51"/>
    </location>
</feature>
<keyword evidence="10" id="KW-1185">Reference proteome</keyword>
<dbReference type="InterPro" id="IPR020094">
    <property type="entry name" value="TruA/RsuA/RluB/E/F_N"/>
</dbReference>
<dbReference type="EMBL" id="CAJRAF010000001">
    <property type="protein sequence ID" value="CAG4993050.1"/>
    <property type="molecule type" value="Genomic_DNA"/>
</dbReference>
<dbReference type="Proteomes" id="UP000680038">
    <property type="component" value="Unassembled WGS sequence"/>
</dbReference>
<dbReference type="AlphaFoldDB" id="A0A916J967"/>
<keyword evidence="3 4" id="KW-0413">Isomerase</keyword>
<reference evidence="9" key="1">
    <citation type="submission" date="2021-04" db="EMBL/GenBank/DDBJ databases">
        <authorList>
            <person name="Rodrigo-Torres L."/>
            <person name="Arahal R. D."/>
            <person name="Lucena T."/>
        </authorList>
    </citation>
    <scope>NUCLEOTIDE SEQUENCE</scope>
    <source>
        <strain evidence="9">CECT 9275</strain>
    </source>
</reference>
<feature type="binding site" evidence="4 6">
    <location>
        <position position="110"/>
    </location>
    <ligand>
        <name>substrate</name>
    </ligand>
</feature>
<dbReference type="GO" id="GO:0031119">
    <property type="term" value="P:tRNA pseudouridine synthesis"/>
    <property type="evidence" value="ECO:0007669"/>
    <property type="project" value="UniProtKB-UniRule"/>
</dbReference>
<evidence type="ECO:0000256" key="5">
    <source>
        <dbReference type="PIRSR" id="PIRSR001430-1"/>
    </source>
</evidence>
<dbReference type="GO" id="GO:0160147">
    <property type="term" value="F:tRNA pseudouridine(38-40) synthase activity"/>
    <property type="evidence" value="ECO:0007669"/>
    <property type="project" value="UniProtKB-EC"/>
</dbReference>
<dbReference type="Gene3D" id="3.30.70.580">
    <property type="entry name" value="Pseudouridine synthase I, catalytic domain, N-terminal subdomain"/>
    <property type="match status" value="1"/>
</dbReference>
<evidence type="ECO:0000256" key="2">
    <source>
        <dbReference type="ARBA" id="ARBA00022694"/>
    </source>
</evidence>
<comment type="catalytic activity">
    <reaction evidence="4 7">
        <text>uridine(38/39/40) in tRNA = pseudouridine(38/39/40) in tRNA</text>
        <dbReference type="Rhea" id="RHEA:22376"/>
        <dbReference type="Rhea" id="RHEA-COMP:10085"/>
        <dbReference type="Rhea" id="RHEA-COMP:10087"/>
        <dbReference type="ChEBI" id="CHEBI:65314"/>
        <dbReference type="ChEBI" id="CHEBI:65315"/>
        <dbReference type="EC" id="5.4.99.12"/>
    </reaction>
</comment>
<dbReference type="FunFam" id="3.30.70.580:FF:000001">
    <property type="entry name" value="tRNA pseudouridine synthase A"/>
    <property type="match status" value="1"/>
</dbReference>
<gene>
    <name evidence="4 9" type="primary">truA</name>
    <name evidence="9" type="ORF">DYBT9275_01093</name>
</gene>
<evidence type="ECO:0000256" key="7">
    <source>
        <dbReference type="RuleBase" id="RU003792"/>
    </source>
</evidence>
<dbReference type="Pfam" id="PF01416">
    <property type="entry name" value="PseudoU_synth_1"/>
    <property type="match status" value="2"/>
</dbReference>
<dbReference type="HAMAP" id="MF_00171">
    <property type="entry name" value="TruA"/>
    <property type="match status" value="1"/>
</dbReference>
<evidence type="ECO:0000256" key="6">
    <source>
        <dbReference type="PIRSR" id="PIRSR001430-2"/>
    </source>
</evidence>
<dbReference type="InterPro" id="IPR020097">
    <property type="entry name" value="PsdUridine_synth_TruA_a/b_dom"/>
</dbReference>
<comment type="similarity">
    <text evidence="1 4 7">Belongs to the tRNA pseudouridine synthase TruA family.</text>
</comment>
<comment type="caution">
    <text evidence="9">The sequence shown here is derived from an EMBL/GenBank/DDBJ whole genome shotgun (WGS) entry which is preliminary data.</text>
</comment>
<evidence type="ECO:0000259" key="8">
    <source>
        <dbReference type="Pfam" id="PF01416"/>
    </source>
</evidence>
<dbReference type="InterPro" id="IPR020095">
    <property type="entry name" value="PsdUridine_synth_TruA_C"/>
</dbReference>
<sequence>MRYFIEFSYKGTAYNGWQKQKNSLGIQEILEDAFGKVLRQPVEITGSSRTDAGVHAEQQFAHFDTELPIVAPDLLVHSINGMIPRDIAVKSIRAVNKELNSRFAATHRRYEYRIIKNKNPFLINEAYLLRGDLDVVSMNAAAGFLLGLHDFESFSKIHTEVNHFRCTVSTAEWTILNDKLIFKIQANRFLRGMVRAIVGTLLEVGRGKRTVEGFKEVLQARDRKAAGPQAPAEGLFLVEVGYPAAIFNESVQA</sequence>